<comment type="function">
    <text evidence="8">Ferredoxins are iron-sulfur proteins that transfer electrons in a wide variety of metabolic reactions.</text>
</comment>
<dbReference type="EMBL" id="CCDP010000001">
    <property type="protein sequence ID" value="CDQ38923.1"/>
    <property type="molecule type" value="Genomic_DNA"/>
</dbReference>
<dbReference type="GO" id="GO:0005506">
    <property type="term" value="F:iron ion binding"/>
    <property type="evidence" value="ECO:0007669"/>
    <property type="project" value="UniProtKB-UniRule"/>
</dbReference>
<dbReference type="InterPro" id="IPR001080">
    <property type="entry name" value="3Fe4S_ferredoxin"/>
</dbReference>
<dbReference type="InterPro" id="IPR052395">
    <property type="entry name" value="ET_Ferredoxin"/>
</dbReference>
<evidence type="ECO:0000256" key="1">
    <source>
        <dbReference type="ARBA" id="ARBA00001966"/>
    </source>
</evidence>
<evidence type="ECO:0000256" key="2">
    <source>
        <dbReference type="ARBA" id="ARBA00022448"/>
    </source>
</evidence>
<accession>A0A024Q8T0</accession>
<evidence type="ECO:0000256" key="8">
    <source>
        <dbReference type="RuleBase" id="RU368020"/>
    </source>
</evidence>
<keyword evidence="2 8" id="KW-0813">Transport</keyword>
<dbReference type="PROSITE" id="PS51379">
    <property type="entry name" value="4FE4S_FER_2"/>
    <property type="match status" value="1"/>
</dbReference>
<dbReference type="PANTHER" id="PTHR39163">
    <property type="entry name" value="FERREDOXIN"/>
    <property type="match status" value="1"/>
</dbReference>
<dbReference type="GO" id="GO:0009055">
    <property type="term" value="F:electron transfer activity"/>
    <property type="evidence" value="ECO:0007669"/>
    <property type="project" value="UniProtKB-UniRule"/>
</dbReference>
<organism evidence="10 11">
    <name type="scientific">Virgibacillus massiliensis</name>
    <dbReference type="NCBI Taxonomy" id="1462526"/>
    <lineage>
        <taxon>Bacteria</taxon>
        <taxon>Bacillati</taxon>
        <taxon>Bacillota</taxon>
        <taxon>Bacilli</taxon>
        <taxon>Bacillales</taxon>
        <taxon>Bacillaceae</taxon>
        <taxon>Virgibacillus</taxon>
    </lineage>
</organism>
<dbReference type="GO" id="GO:0051539">
    <property type="term" value="F:4 iron, 4 sulfur cluster binding"/>
    <property type="evidence" value="ECO:0007669"/>
    <property type="project" value="UniProtKB-KW"/>
</dbReference>
<feature type="domain" description="4Fe-4S ferredoxin-type" evidence="9">
    <location>
        <begin position="3"/>
        <end position="31"/>
    </location>
</feature>
<evidence type="ECO:0000256" key="6">
    <source>
        <dbReference type="ARBA" id="ARBA00023004"/>
    </source>
</evidence>
<dbReference type="InterPro" id="IPR017896">
    <property type="entry name" value="4Fe4S_Fe-S-bd"/>
</dbReference>
<evidence type="ECO:0000256" key="7">
    <source>
        <dbReference type="ARBA" id="ARBA00023014"/>
    </source>
</evidence>
<dbReference type="SUPFAM" id="SSF54862">
    <property type="entry name" value="4Fe-4S ferredoxins"/>
    <property type="match status" value="1"/>
</dbReference>
<dbReference type="OrthoDB" id="9801085at2"/>
<dbReference type="STRING" id="1462526.BN990_01201"/>
<proteinExistence type="predicted"/>
<comment type="cofactor">
    <cofactor evidence="1">
        <name>[4Fe-4S] cluster</name>
        <dbReference type="ChEBI" id="CHEBI:49883"/>
    </cofactor>
</comment>
<comment type="caution">
    <text evidence="10">The sequence shown here is derived from an EMBL/GenBank/DDBJ whole genome shotgun (WGS) entry which is preliminary data.</text>
</comment>
<keyword evidence="3" id="KW-0004">4Fe-4S</keyword>
<keyword evidence="5 8" id="KW-0249">Electron transport</keyword>
<dbReference type="Pfam" id="PF13370">
    <property type="entry name" value="Fer4_13"/>
    <property type="match status" value="1"/>
</dbReference>
<keyword evidence="7 8" id="KW-0411">Iron-sulfur</keyword>
<dbReference type="Proteomes" id="UP000028875">
    <property type="component" value="Unassembled WGS sequence"/>
</dbReference>
<keyword evidence="4 8" id="KW-0479">Metal-binding</keyword>
<dbReference type="Gene3D" id="3.30.70.20">
    <property type="match status" value="1"/>
</dbReference>
<keyword evidence="6 8" id="KW-0408">Iron</keyword>
<dbReference type="PANTHER" id="PTHR39163:SF1">
    <property type="entry name" value="FERREDOXIN"/>
    <property type="match status" value="1"/>
</dbReference>
<sequence>MPKYAIVNQDTCIACGNCEDVAPTIFELDEEGLAYVKVDQNEGVTPITEEKLEQLEEAQEECPTDSIIVAEQPFK</sequence>
<evidence type="ECO:0000313" key="11">
    <source>
        <dbReference type="Proteomes" id="UP000028875"/>
    </source>
</evidence>
<evidence type="ECO:0000259" key="9">
    <source>
        <dbReference type="PROSITE" id="PS51379"/>
    </source>
</evidence>
<reference evidence="10 11" key="1">
    <citation type="submission" date="2014-03" db="EMBL/GenBank/DDBJ databases">
        <authorList>
            <person name="Urmite Genomes U."/>
        </authorList>
    </citation>
    <scope>NUCLEOTIDE SEQUENCE [LARGE SCALE GENOMIC DNA]</scope>
    <source>
        <strain evidence="10 11">Vm-5</strain>
    </source>
</reference>
<keyword evidence="11" id="KW-1185">Reference proteome</keyword>
<dbReference type="RefSeq" id="WP_038242907.1">
    <property type="nucleotide sequence ID" value="NZ_BNER01000003.1"/>
</dbReference>
<evidence type="ECO:0000256" key="5">
    <source>
        <dbReference type="ARBA" id="ARBA00022982"/>
    </source>
</evidence>
<evidence type="ECO:0000256" key="3">
    <source>
        <dbReference type="ARBA" id="ARBA00022485"/>
    </source>
</evidence>
<name>A0A024Q8T0_9BACI</name>
<reference evidence="11" key="2">
    <citation type="submission" date="2014-05" db="EMBL/GenBank/DDBJ databases">
        <title>Draft genome sequence of Virgibacillus massiliensis Vm-5.</title>
        <authorList>
            <person name="Khelaifia S."/>
            <person name="Croce O."/>
            <person name="Lagier J.C."/>
            <person name="Raoult D."/>
        </authorList>
    </citation>
    <scope>NUCLEOTIDE SEQUENCE [LARGE SCALE GENOMIC DNA]</scope>
    <source>
        <strain evidence="11">Vm-5</strain>
    </source>
</reference>
<evidence type="ECO:0000256" key="4">
    <source>
        <dbReference type="ARBA" id="ARBA00022723"/>
    </source>
</evidence>
<gene>
    <name evidence="10" type="ORF">BN990_01201</name>
</gene>
<protein>
    <recommendedName>
        <fullName evidence="8">Ferredoxin</fullName>
    </recommendedName>
</protein>
<dbReference type="PRINTS" id="PR00352">
    <property type="entry name" value="3FE4SFRDOXIN"/>
</dbReference>
<evidence type="ECO:0000313" key="10">
    <source>
        <dbReference type="EMBL" id="CDQ38923.1"/>
    </source>
</evidence>
<dbReference type="eggNOG" id="COG1141">
    <property type="taxonomic scope" value="Bacteria"/>
</dbReference>
<dbReference type="AlphaFoldDB" id="A0A024Q8T0"/>